<accession>A0ACB9AXR9</accession>
<reference evidence="1 2" key="2">
    <citation type="journal article" date="2022" name="Mol. Ecol. Resour.">
        <title>The genomes of chicory, endive, great burdock and yacon provide insights into Asteraceae paleo-polyploidization history and plant inulin production.</title>
        <authorList>
            <person name="Fan W."/>
            <person name="Wang S."/>
            <person name="Wang H."/>
            <person name="Wang A."/>
            <person name="Jiang F."/>
            <person name="Liu H."/>
            <person name="Zhao H."/>
            <person name="Xu D."/>
            <person name="Zhang Y."/>
        </authorList>
    </citation>
    <scope>NUCLEOTIDE SEQUENCE [LARGE SCALE GENOMIC DNA]</scope>
    <source>
        <strain evidence="2">cv. Yunnan</strain>
        <tissue evidence="1">Leaves</tissue>
    </source>
</reference>
<sequence>MVAHPETEWIWWLEEDAAFTDVEFKIPFHRTKITTSSFTAGRKKFTRRKAEGYWVFIVDTLKNITERYLEMETSAGMLRRRHAEKVSERYGVLREPLLKDAGHFAGCQPCNGIHNPVFSGEGCRDGMNKALNFADNQVLRNYGFVHRNLSDPSVVSPLPFDYPA</sequence>
<name>A0ACB9AXR9_9ASTR</name>
<keyword evidence="2" id="KW-1185">Reference proteome</keyword>
<dbReference type="EMBL" id="CM042041">
    <property type="protein sequence ID" value="KAI3714153.1"/>
    <property type="molecule type" value="Genomic_DNA"/>
</dbReference>
<comment type="caution">
    <text evidence="1">The sequence shown here is derived from an EMBL/GenBank/DDBJ whole genome shotgun (WGS) entry which is preliminary data.</text>
</comment>
<evidence type="ECO:0000313" key="2">
    <source>
        <dbReference type="Proteomes" id="UP001056120"/>
    </source>
</evidence>
<dbReference type="Proteomes" id="UP001056120">
    <property type="component" value="Linkage Group LG24"/>
</dbReference>
<reference evidence="2" key="1">
    <citation type="journal article" date="2022" name="Mol. Ecol. Resour.">
        <title>The genomes of chicory, endive, great burdock and yacon provide insights into Asteraceae palaeo-polyploidization history and plant inulin production.</title>
        <authorList>
            <person name="Fan W."/>
            <person name="Wang S."/>
            <person name="Wang H."/>
            <person name="Wang A."/>
            <person name="Jiang F."/>
            <person name="Liu H."/>
            <person name="Zhao H."/>
            <person name="Xu D."/>
            <person name="Zhang Y."/>
        </authorList>
    </citation>
    <scope>NUCLEOTIDE SEQUENCE [LARGE SCALE GENOMIC DNA]</scope>
    <source>
        <strain evidence="2">cv. Yunnan</strain>
    </source>
</reference>
<organism evidence="1 2">
    <name type="scientific">Smallanthus sonchifolius</name>
    <dbReference type="NCBI Taxonomy" id="185202"/>
    <lineage>
        <taxon>Eukaryota</taxon>
        <taxon>Viridiplantae</taxon>
        <taxon>Streptophyta</taxon>
        <taxon>Embryophyta</taxon>
        <taxon>Tracheophyta</taxon>
        <taxon>Spermatophyta</taxon>
        <taxon>Magnoliopsida</taxon>
        <taxon>eudicotyledons</taxon>
        <taxon>Gunneridae</taxon>
        <taxon>Pentapetalae</taxon>
        <taxon>asterids</taxon>
        <taxon>campanulids</taxon>
        <taxon>Asterales</taxon>
        <taxon>Asteraceae</taxon>
        <taxon>Asteroideae</taxon>
        <taxon>Heliantheae alliance</taxon>
        <taxon>Millerieae</taxon>
        <taxon>Smallanthus</taxon>
    </lineage>
</organism>
<proteinExistence type="predicted"/>
<evidence type="ECO:0000313" key="1">
    <source>
        <dbReference type="EMBL" id="KAI3714153.1"/>
    </source>
</evidence>
<gene>
    <name evidence="1" type="ORF">L1987_72745</name>
</gene>
<protein>
    <submittedName>
        <fullName evidence="1">Uncharacterized protein</fullName>
    </submittedName>
</protein>